<dbReference type="Pfam" id="PF12741">
    <property type="entry name" value="SusD-like"/>
    <property type="match status" value="1"/>
</dbReference>
<dbReference type="SUPFAM" id="SSF48452">
    <property type="entry name" value="TPR-like"/>
    <property type="match status" value="1"/>
</dbReference>
<name>A0A4S2FPS3_9BACT</name>
<dbReference type="InterPro" id="IPR024302">
    <property type="entry name" value="SusD-like"/>
</dbReference>
<evidence type="ECO:0000313" key="1">
    <source>
        <dbReference type="EMBL" id="TGY71117.1"/>
    </source>
</evidence>
<gene>
    <name evidence="1" type="ORF">E5333_11935</name>
</gene>
<accession>A0A4S2FPS3</accession>
<keyword evidence="1" id="KW-0449">Lipoprotein</keyword>
<reference evidence="1 2" key="1">
    <citation type="submission" date="2019-04" db="EMBL/GenBank/DDBJ databases">
        <title>Microbes associate with the intestines of laboratory mice.</title>
        <authorList>
            <person name="Navarre W."/>
            <person name="Wong E."/>
            <person name="Huang K."/>
            <person name="Tropini C."/>
            <person name="Ng K."/>
            <person name="Yu B."/>
        </authorList>
    </citation>
    <scope>NUCLEOTIDE SEQUENCE [LARGE SCALE GENOMIC DNA]</scope>
    <source>
        <strain evidence="1 2">NM06_A21</strain>
    </source>
</reference>
<protein>
    <submittedName>
        <fullName evidence="1">SusD/RagB family nutrient-binding outer membrane lipoprotein</fullName>
    </submittedName>
</protein>
<organism evidence="1 2">
    <name type="scientific">Muribaculum intestinale</name>
    <dbReference type="NCBI Taxonomy" id="1796646"/>
    <lineage>
        <taxon>Bacteria</taxon>
        <taxon>Pseudomonadati</taxon>
        <taxon>Bacteroidota</taxon>
        <taxon>Bacteroidia</taxon>
        <taxon>Bacteroidales</taxon>
        <taxon>Muribaculaceae</taxon>
        <taxon>Muribaculum</taxon>
    </lineage>
</organism>
<dbReference type="Proteomes" id="UP000306630">
    <property type="component" value="Unassembled WGS sequence"/>
</dbReference>
<dbReference type="AlphaFoldDB" id="A0A4S2FPS3"/>
<sequence>MNTNMYKNIASLMVGGSILLGAVGCTDKFEDFNTDPKAPTPEEMEGDFASTATLISSIIPVVALGQENDYQMIDQMIGCEYGRMTSAANMWGSDMYYATYNPSVVWSGNTFDTNMPKIYTPFFMIRNISGTEGLAYHWANLIRVFGSLRVSDCYGPIPFSKIGTGSDFAVAYDDMPTLYNAMFEQLDLAIAGLKEAAGGGAVSSLLQEVDYIYQGDMNKWVKFANTLKLRMAMRLVNVEPQLAQRKAEEAVNDPAGVISDPSEAAWSTFIPGGNSFHKVNVLWNEGRVSADLTSYMNGYSDPRLPLYADPAPGSSSGEIVGARSGVFHYNILKSETTNYSYPKVTAQSKLLSISASESWFSRAEGALRGWNMGGTAKELYEEGVRVSMKERGAEIGNYLESTAVPAAYVALDNSSYSAAAVSTICPKYDESASFDTNLERIIVQKWLGNFPNGWESWADFRRTGFPKWFPVVNNLSSVGVTSARGMRRLPFPQSEFNTNEANVKAAQLMLDGPDNSATDLWWAKKN</sequence>
<evidence type="ECO:0000313" key="2">
    <source>
        <dbReference type="Proteomes" id="UP000306630"/>
    </source>
</evidence>
<dbReference type="EMBL" id="SRYD01000053">
    <property type="protein sequence ID" value="TGY71117.1"/>
    <property type="molecule type" value="Genomic_DNA"/>
</dbReference>
<dbReference type="RefSeq" id="WP_088294769.1">
    <property type="nucleotide sequence ID" value="NZ_CANOQY010000028.1"/>
</dbReference>
<dbReference type="InterPro" id="IPR011990">
    <property type="entry name" value="TPR-like_helical_dom_sf"/>
</dbReference>
<dbReference type="PROSITE" id="PS51257">
    <property type="entry name" value="PROKAR_LIPOPROTEIN"/>
    <property type="match status" value="1"/>
</dbReference>
<dbReference type="Gene3D" id="1.25.40.390">
    <property type="match status" value="1"/>
</dbReference>
<proteinExistence type="predicted"/>
<comment type="caution">
    <text evidence="1">The sequence shown here is derived from an EMBL/GenBank/DDBJ whole genome shotgun (WGS) entry which is preliminary data.</text>
</comment>
<dbReference type="OrthoDB" id="1387301at2"/>